<protein>
    <submittedName>
        <fullName evidence="1">Uncharacterized protein</fullName>
    </submittedName>
</protein>
<accession>A0AAD5V036</accession>
<dbReference type="Proteomes" id="UP001212997">
    <property type="component" value="Unassembled WGS sequence"/>
</dbReference>
<comment type="caution">
    <text evidence="1">The sequence shown here is derived from an EMBL/GenBank/DDBJ whole genome shotgun (WGS) entry which is preliminary data.</text>
</comment>
<dbReference type="EMBL" id="JANAWD010000266">
    <property type="protein sequence ID" value="KAJ3482583.1"/>
    <property type="molecule type" value="Genomic_DNA"/>
</dbReference>
<dbReference type="AlphaFoldDB" id="A0AAD5V036"/>
<keyword evidence="2" id="KW-1185">Reference proteome</keyword>
<evidence type="ECO:0000313" key="1">
    <source>
        <dbReference type="EMBL" id="KAJ3482583.1"/>
    </source>
</evidence>
<organism evidence="1 2">
    <name type="scientific">Meripilus lineatus</name>
    <dbReference type="NCBI Taxonomy" id="2056292"/>
    <lineage>
        <taxon>Eukaryota</taxon>
        <taxon>Fungi</taxon>
        <taxon>Dikarya</taxon>
        <taxon>Basidiomycota</taxon>
        <taxon>Agaricomycotina</taxon>
        <taxon>Agaricomycetes</taxon>
        <taxon>Polyporales</taxon>
        <taxon>Meripilaceae</taxon>
        <taxon>Meripilus</taxon>
    </lineage>
</organism>
<gene>
    <name evidence="1" type="ORF">NLI96_g6882</name>
</gene>
<name>A0AAD5V036_9APHY</name>
<proteinExistence type="predicted"/>
<evidence type="ECO:0000313" key="2">
    <source>
        <dbReference type="Proteomes" id="UP001212997"/>
    </source>
</evidence>
<sequence length="287" mass="32460">MNEDGNPLTTTPNFREHIFERPEYLSKELSKLTNDDGRQLLSFLFNLAQAIEDIDDAGDMEYYDYWEHLVAAGFYSSLLAITSSKDFYRFESGFELSEDGEIDPYTSTFVHAIFVILEDYVHFLQHAAETDRDLYREPAETFVEKTKSTWSLLLESDVYAPEFNFLSWHPSPSEFCDVVAEVALHQSALYTLYGIVDKLISALDDPSVPDGSYNETLTVALFQDIAAGVQFSPALRSEAEDNIGDLTMTTSNMASKLLCSNPDETMMLSIHALIGCVQWVERNVVIM</sequence>
<reference evidence="1" key="1">
    <citation type="submission" date="2022-07" db="EMBL/GenBank/DDBJ databases">
        <title>Genome Sequence of Physisporinus lineatus.</title>
        <authorList>
            <person name="Buettner E."/>
        </authorList>
    </citation>
    <scope>NUCLEOTIDE SEQUENCE</scope>
    <source>
        <strain evidence="1">VT162</strain>
    </source>
</reference>